<organism evidence="1 2">
    <name type="scientific">Boeremia exigua</name>
    <dbReference type="NCBI Taxonomy" id="749465"/>
    <lineage>
        <taxon>Eukaryota</taxon>
        <taxon>Fungi</taxon>
        <taxon>Dikarya</taxon>
        <taxon>Ascomycota</taxon>
        <taxon>Pezizomycotina</taxon>
        <taxon>Dothideomycetes</taxon>
        <taxon>Pleosporomycetidae</taxon>
        <taxon>Pleosporales</taxon>
        <taxon>Pleosporineae</taxon>
        <taxon>Didymellaceae</taxon>
        <taxon>Boeremia</taxon>
    </lineage>
</organism>
<dbReference type="EMBL" id="JAPHNI010000551">
    <property type="protein sequence ID" value="KAJ8109957.1"/>
    <property type="molecule type" value="Genomic_DNA"/>
</dbReference>
<comment type="caution">
    <text evidence="1">The sequence shown here is derived from an EMBL/GenBank/DDBJ whole genome shotgun (WGS) entry which is preliminary data.</text>
</comment>
<evidence type="ECO:0000313" key="1">
    <source>
        <dbReference type="EMBL" id="KAJ8109957.1"/>
    </source>
</evidence>
<dbReference type="Proteomes" id="UP001153331">
    <property type="component" value="Unassembled WGS sequence"/>
</dbReference>
<keyword evidence="2" id="KW-1185">Reference proteome</keyword>
<protein>
    <submittedName>
        <fullName evidence="1">Uncharacterized protein</fullName>
    </submittedName>
</protein>
<gene>
    <name evidence="1" type="ORF">OPT61_g7074</name>
</gene>
<evidence type="ECO:0000313" key="2">
    <source>
        <dbReference type="Proteomes" id="UP001153331"/>
    </source>
</evidence>
<name>A0ACC2I3S5_9PLEO</name>
<sequence length="518" mass="57175">MNIEAAGRQIRAWEAVGAMSPTAIFARLNARTIDSFGDEEITALSRNFSTICNGRDSMSKSAFTSFVLPKIGLSPALTDSLHVLFDSLCYLSQVPLQTTCPPPTELTLEGLQHALMWSMPSRQQSVIHATVGYRIRNLTDHKRLIFQSLSTPVAAHHTNIVPDLQIEATQSSDEGGDEIYEDILDVLVSTQPFIPVGHAEPTRDAYLGLAKQLHKGSPSVNELFTPRSRLESVLSLILAVNFLDRVLVPDEDLKSVARSMGASFCPELRSRYDTSAHPAPTSIYTEGCTWSAFRYATNELLPRLLDPLSDLLGKIFFDQSCPHDAHTGSFPTAEPGTVLTYPRMAQLETFLFNSICIAEIRRFHSYSKITLPKTSEVIHNFERLPDAALLVVSGRSASGEEHVFGAFVARPLTDGPCIQDGAPNFEETAVLFALSPTHDVFRGQKGKPAWTLHQDRMVFGNEGHGAALVLDIGSATARFAHEPSASLEETVYHPNEHREAFEMQFDIEHLELWAEDSS</sequence>
<accession>A0ACC2I3S5</accession>
<reference evidence="1" key="1">
    <citation type="submission" date="2022-11" db="EMBL/GenBank/DDBJ databases">
        <title>Genome Sequence of Boeremia exigua.</title>
        <authorList>
            <person name="Buettner E."/>
        </authorList>
    </citation>
    <scope>NUCLEOTIDE SEQUENCE</scope>
    <source>
        <strain evidence="1">CU02</strain>
    </source>
</reference>
<proteinExistence type="predicted"/>